<keyword evidence="1" id="KW-0479">Metal-binding</keyword>
<comment type="caution">
    <text evidence="5">The sequence shown here is derived from an EMBL/GenBank/DDBJ whole genome shotgun (WGS) entry which is preliminary data.</text>
</comment>
<evidence type="ECO:0000256" key="3">
    <source>
        <dbReference type="ARBA" id="ARBA00023014"/>
    </source>
</evidence>
<dbReference type="InterPro" id="IPR009010">
    <property type="entry name" value="Asp_de-COase-like_dom_sf"/>
</dbReference>
<dbReference type="GO" id="GO:0016020">
    <property type="term" value="C:membrane"/>
    <property type="evidence" value="ECO:0007669"/>
    <property type="project" value="TreeGrafter"/>
</dbReference>
<dbReference type="GO" id="GO:0003954">
    <property type="term" value="F:NADH dehydrogenase activity"/>
    <property type="evidence" value="ECO:0007669"/>
    <property type="project" value="TreeGrafter"/>
</dbReference>
<evidence type="ECO:0000259" key="4">
    <source>
        <dbReference type="Pfam" id="PF01568"/>
    </source>
</evidence>
<dbReference type="InterPro" id="IPR006657">
    <property type="entry name" value="MoPterin_dinucl-bd_dom"/>
</dbReference>
<organism evidence="5">
    <name type="scientific">marine sediment metagenome</name>
    <dbReference type="NCBI Taxonomy" id="412755"/>
    <lineage>
        <taxon>unclassified sequences</taxon>
        <taxon>metagenomes</taxon>
        <taxon>ecological metagenomes</taxon>
    </lineage>
</organism>
<reference evidence="5" key="1">
    <citation type="journal article" date="2014" name="Front. Microbiol.">
        <title>High frequency of phylogenetically diverse reductive dehalogenase-homologous genes in deep subseafloor sedimentary metagenomes.</title>
        <authorList>
            <person name="Kawai M."/>
            <person name="Futagami T."/>
            <person name="Toyoda A."/>
            <person name="Takaki Y."/>
            <person name="Nishi S."/>
            <person name="Hori S."/>
            <person name="Arai W."/>
            <person name="Tsubouchi T."/>
            <person name="Morono Y."/>
            <person name="Uchiyama I."/>
            <person name="Ito T."/>
            <person name="Fujiyama A."/>
            <person name="Inagaki F."/>
            <person name="Takami H."/>
        </authorList>
    </citation>
    <scope>NUCLEOTIDE SEQUENCE</scope>
    <source>
        <strain evidence="5">Expedition CK06-06</strain>
    </source>
</reference>
<dbReference type="AlphaFoldDB" id="X1UXZ3"/>
<protein>
    <recommendedName>
        <fullName evidence="4">Molybdopterin dinucleotide-binding domain-containing protein</fullName>
    </recommendedName>
</protein>
<keyword evidence="2" id="KW-0408">Iron</keyword>
<sequence length="202" mass="22453">FEGRTQPVRKAIEPIGECLPDWKIILRLSREMGQPMPYSSPQEVMNEIEELVPFYQPPASADLEKEDVDWAELESDSVRTKRLYKGPFPSGFGRLSPAEYTPPTDLSGNGYPLTLLSGSILHHFGSGTRSSRSSRLKEFSPHSWLEISQDDAKRLRVGDSDPVKVVSSVGELTTTVKVTDSLPAGLLFMPISFPESPTNELF</sequence>
<dbReference type="EMBL" id="BARW01037045">
    <property type="protein sequence ID" value="GAJ22329.1"/>
    <property type="molecule type" value="Genomic_DNA"/>
</dbReference>
<dbReference type="GO" id="GO:0043546">
    <property type="term" value="F:molybdopterin cofactor binding"/>
    <property type="evidence" value="ECO:0007669"/>
    <property type="project" value="InterPro"/>
</dbReference>
<gene>
    <name evidence="5" type="ORF">S12H4_57317</name>
</gene>
<dbReference type="SUPFAM" id="SSF53706">
    <property type="entry name" value="Formate dehydrogenase/DMSO reductase, domains 1-3"/>
    <property type="match status" value="1"/>
</dbReference>
<dbReference type="GO" id="GO:0051536">
    <property type="term" value="F:iron-sulfur cluster binding"/>
    <property type="evidence" value="ECO:0007669"/>
    <property type="project" value="UniProtKB-KW"/>
</dbReference>
<dbReference type="Gene3D" id="2.40.40.20">
    <property type="match status" value="1"/>
</dbReference>
<feature type="non-terminal residue" evidence="5">
    <location>
        <position position="1"/>
    </location>
</feature>
<evidence type="ECO:0000256" key="2">
    <source>
        <dbReference type="ARBA" id="ARBA00023004"/>
    </source>
</evidence>
<dbReference type="InterPro" id="IPR050123">
    <property type="entry name" value="Prok_molybdopt-oxidoreductase"/>
</dbReference>
<dbReference type="PANTHER" id="PTHR43105:SF10">
    <property type="entry name" value="NADH-QUINONE OXIDOREDUCTASE SUBUNIT G"/>
    <property type="match status" value="1"/>
</dbReference>
<name>X1UXZ3_9ZZZZ</name>
<dbReference type="SUPFAM" id="SSF50692">
    <property type="entry name" value="ADC-like"/>
    <property type="match status" value="1"/>
</dbReference>
<feature type="non-terminal residue" evidence="5">
    <location>
        <position position="202"/>
    </location>
</feature>
<proteinExistence type="predicted"/>
<dbReference type="Gene3D" id="3.40.50.740">
    <property type="match status" value="1"/>
</dbReference>
<dbReference type="GO" id="GO:0046872">
    <property type="term" value="F:metal ion binding"/>
    <property type="evidence" value="ECO:0007669"/>
    <property type="project" value="UniProtKB-KW"/>
</dbReference>
<accession>X1UXZ3</accession>
<evidence type="ECO:0000256" key="1">
    <source>
        <dbReference type="ARBA" id="ARBA00022723"/>
    </source>
</evidence>
<evidence type="ECO:0000313" key="5">
    <source>
        <dbReference type="EMBL" id="GAJ22329.1"/>
    </source>
</evidence>
<dbReference type="PANTHER" id="PTHR43105">
    <property type="entry name" value="RESPIRATORY NITRATE REDUCTASE"/>
    <property type="match status" value="1"/>
</dbReference>
<dbReference type="Pfam" id="PF01568">
    <property type="entry name" value="Molydop_binding"/>
    <property type="match status" value="1"/>
</dbReference>
<keyword evidence="3" id="KW-0411">Iron-sulfur</keyword>
<dbReference type="GO" id="GO:0022904">
    <property type="term" value="P:respiratory electron transport chain"/>
    <property type="evidence" value="ECO:0007669"/>
    <property type="project" value="TreeGrafter"/>
</dbReference>
<feature type="domain" description="Molybdopterin dinucleotide-binding" evidence="4">
    <location>
        <begin position="113"/>
        <end position="201"/>
    </location>
</feature>